<dbReference type="EMBL" id="CP034437">
    <property type="protein sequence ID" value="AZN41020.1"/>
    <property type="molecule type" value="Genomic_DNA"/>
</dbReference>
<evidence type="ECO:0000256" key="1">
    <source>
        <dbReference type="SAM" id="Phobius"/>
    </source>
</evidence>
<keyword evidence="1" id="KW-0812">Transmembrane</keyword>
<evidence type="ECO:0000313" key="3">
    <source>
        <dbReference type="Proteomes" id="UP000272528"/>
    </source>
</evidence>
<gene>
    <name evidence="2" type="ORF">EJC50_16120</name>
</gene>
<name>A0A3Q8X5K1_9BACL</name>
<accession>A0A3Q8X5K1</accession>
<organism evidence="2 3">
    <name type="scientific">Paenibacillus albus</name>
    <dbReference type="NCBI Taxonomy" id="2495582"/>
    <lineage>
        <taxon>Bacteria</taxon>
        <taxon>Bacillati</taxon>
        <taxon>Bacillota</taxon>
        <taxon>Bacilli</taxon>
        <taxon>Bacillales</taxon>
        <taxon>Paenibacillaceae</taxon>
        <taxon>Paenibacillus</taxon>
    </lineage>
</organism>
<protein>
    <submittedName>
        <fullName evidence="2">Uncharacterized protein</fullName>
    </submittedName>
</protein>
<feature type="transmembrane region" description="Helical" evidence="1">
    <location>
        <begin position="9"/>
        <end position="28"/>
    </location>
</feature>
<feature type="transmembrane region" description="Helical" evidence="1">
    <location>
        <begin position="48"/>
        <end position="65"/>
    </location>
</feature>
<proteinExistence type="predicted"/>
<dbReference type="Proteomes" id="UP000272528">
    <property type="component" value="Chromosome"/>
</dbReference>
<sequence>MYYNTTRKLVYGMITAGVLLIIYGLLQYVISHDFSSDDSILLFRMKRFVLPVLGIIISFIGYTLLKLISEIEEQALSVREELIHLRKIVQNSTNDKH</sequence>
<keyword evidence="3" id="KW-1185">Reference proteome</keyword>
<keyword evidence="1" id="KW-1133">Transmembrane helix</keyword>
<reference evidence="3" key="1">
    <citation type="submission" date="2018-12" db="EMBL/GenBank/DDBJ databases">
        <title>Genome sequence of Peanibacillus sp.</title>
        <authorList>
            <person name="Subramani G."/>
            <person name="Srinivasan S."/>
            <person name="Kim M.K."/>
        </authorList>
    </citation>
    <scope>NUCLEOTIDE SEQUENCE [LARGE SCALE GENOMIC DNA]</scope>
    <source>
        <strain evidence="3">18JY67-1</strain>
    </source>
</reference>
<dbReference type="KEGG" id="palb:EJC50_16120"/>
<dbReference type="AlphaFoldDB" id="A0A3Q8X5K1"/>
<keyword evidence="1" id="KW-0472">Membrane</keyword>
<evidence type="ECO:0000313" key="2">
    <source>
        <dbReference type="EMBL" id="AZN41020.1"/>
    </source>
</evidence>
<dbReference type="OrthoDB" id="2625938at2"/>
<dbReference type="RefSeq" id="WP_126016671.1">
    <property type="nucleotide sequence ID" value="NZ_CP034437.1"/>
</dbReference>